<dbReference type="SUPFAM" id="SSF55729">
    <property type="entry name" value="Acyl-CoA N-acyltransferases (Nat)"/>
    <property type="match status" value="1"/>
</dbReference>
<protein>
    <recommendedName>
        <fullName evidence="1">N-acetyltransferase domain-containing protein</fullName>
    </recommendedName>
</protein>
<dbReference type="AlphaFoldDB" id="A0A1C0Y5Y9"/>
<proteinExistence type="predicted"/>
<gene>
    <name evidence="2" type="ORF">A6M13_06905</name>
</gene>
<sequence>MFIELCDQPETIIHIIHEAFDRYKEDPIPSSALYETAATITTEIEQGVRMFGGHIDGEHVAVVKVTEQEDALYFARLSVLPTVQGKGYAKKMVQFIEALAIAEGKQAVTCRVRKTEVGNIQLYTKLGYAIILEEYTKNKQEQGMVVVTMRKPLHAPAHEHVNSKNSPSFVQ</sequence>
<dbReference type="CDD" id="cd04301">
    <property type="entry name" value="NAT_SF"/>
    <property type="match status" value="1"/>
</dbReference>
<comment type="caution">
    <text evidence="2">The sequence shown here is derived from an EMBL/GenBank/DDBJ whole genome shotgun (WGS) entry which is preliminary data.</text>
</comment>
<dbReference type="STRING" id="33978.A6M13_06905"/>
<dbReference type="GO" id="GO:0016747">
    <property type="term" value="F:acyltransferase activity, transferring groups other than amino-acyl groups"/>
    <property type="evidence" value="ECO:0007669"/>
    <property type="project" value="InterPro"/>
</dbReference>
<keyword evidence="3" id="KW-1185">Reference proteome</keyword>
<evidence type="ECO:0000313" key="3">
    <source>
        <dbReference type="Proteomes" id="UP000093199"/>
    </source>
</evidence>
<dbReference type="EMBL" id="MASJ01000040">
    <property type="protein sequence ID" value="OCS82598.1"/>
    <property type="molecule type" value="Genomic_DNA"/>
</dbReference>
<accession>A0A1C0Y5Y9</accession>
<organism evidence="2 3">
    <name type="scientific">Caryophanon tenue</name>
    <dbReference type="NCBI Taxonomy" id="33978"/>
    <lineage>
        <taxon>Bacteria</taxon>
        <taxon>Bacillati</taxon>
        <taxon>Bacillota</taxon>
        <taxon>Bacilli</taxon>
        <taxon>Bacillales</taxon>
        <taxon>Caryophanaceae</taxon>
        <taxon>Caryophanon</taxon>
    </lineage>
</organism>
<dbReference type="OrthoDB" id="2594246at2"/>
<evidence type="ECO:0000313" key="2">
    <source>
        <dbReference type="EMBL" id="OCS82598.1"/>
    </source>
</evidence>
<dbReference type="PROSITE" id="PS51186">
    <property type="entry name" value="GNAT"/>
    <property type="match status" value="1"/>
</dbReference>
<feature type="domain" description="N-acetyltransferase" evidence="1">
    <location>
        <begin position="3"/>
        <end position="154"/>
    </location>
</feature>
<dbReference type="RefSeq" id="WP_066548297.1">
    <property type="nucleotide sequence ID" value="NZ_MASJ01000040.1"/>
</dbReference>
<dbReference type="Proteomes" id="UP000093199">
    <property type="component" value="Unassembled WGS sequence"/>
</dbReference>
<dbReference type="InterPro" id="IPR016181">
    <property type="entry name" value="Acyl_CoA_acyltransferase"/>
</dbReference>
<evidence type="ECO:0000259" key="1">
    <source>
        <dbReference type="PROSITE" id="PS51186"/>
    </source>
</evidence>
<dbReference type="Pfam" id="PF00583">
    <property type="entry name" value="Acetyltransf_1"/>
    <property type="match status" value="1"/>
</dbReference>
<name>A0A1C0Y5Y9_9BACL</name>
<dbReference type="InterPro" id="IPR000182">
    <property type="entry name" value="GNAT_dom"/>
</dbReference>
<dbReference type="Gene3D" id="3.40.630.30">
    <property type="match status" value="1"/>
</dbReference>
<reference evidence="2 3" key="1">
    <citation type="submission" date="2016-07" db="EMBL/GenBank/DDBJ databases">
        <title>Caryophanon tenue genome sequencing.</title>
        <authorList>
            <person name="Verma A."/>
            <person name="Pal Y."/>
            <person name="Krishnamurthi S."/>
        </authorList>
    </citation>
    <scope>NUCLEOTIDE SEQUENCE [LARGE SCALE GENOMIC DNA]</scope>
    <source>
        <strain evidence="2 3">DSM 14152</strain>
    </source>
</reference>